<organism evidence="1 2">
    <name type="scientific">Candidatus Taylorbacteria bacterium RIFCSPHIGHO2_02_FULL_45_35</name>
    <dbReference type="NCBI Taxonomy" id="1802311"/>
    <lineage>
        <taxon>Bacteria</taxon>
        <taxon>Candidatus Tayloriibacteriota</taxon>
    </lineage>
</organism>
<comment type="caution">
    <text evidence="1">The sequence shown here is derived from an EMBL/GenBank/DDBJ whole genome shotgun (WGS) entry which is preliminary data.</text>
</comment>
<dbReference type="EMBL" id="MHRP01000011">
    <property type="protein sequence ID" value="OHA27443.1"/>
    <property type="molecule type" value="Genomic_DNA"/>
</dbReference>
<accession>A0A1G2MUD5</accession>
<protein>
    <submittedName>
        <fullName evidence="1">Uncharacterized protein</fullName>
    </submittedName>
</protein>
<evidence type="ECO:0000313" key="1">
    <source>
        <dbReference type="EMBL" id="OHA27443.1"/>
    </source>
</evidence>
<dbReference type="Proteomes" id="UP000177943">
    <property type="component" value="Unassembled WGS sequence"/>
</dbReference>
<proteinExistence type="predicted"/>
<dbReference type="AlphaFoldDB" id="A0A1G2MUD5"/>
<gene>
    <name evidence="1" type="ORF">A3D56_00605</name>
</gene>
<reference evidence="1 2" key="1">
    <citation type="journal article" date="2016" name="Nat. Commun.">
        <title>Thousands of microbial genomes shed light on interconnected biogeochemical processes in an aquifer system.</title>
        <authorList>
            <person name="Anantharaman K."/>
            <person name="Brown C.T."/>
            <person name="Hug L.A."/>
            <person name="Sharon I."/>
            <person name="Castelle C.J."/>
            <person name="Probst A.J."/>
            <person name="Thomas B.C."/>
            <person name="Singh A."/>
            <person name="Wilkins M.J."/>
            <person name="Karaoz U."/>
            <person name="Brodie E.L."/>
            <person name="Williams K.H."/>
            <person name="Hubbard S.S."/>
            <person name="Banfield J.F."/>
        </authorList>
    </citation>
    <scope>NUCLEOTIDE SEQUENCE [LARGE SCALE GENOMIC DNA]</scope>
</reference>
<sequence length="84" mass="9643">MLLQKIGNGFLKSIMPLCMTNRLISEKSPSWIWKPEFNFAQSTIRRFAVRQNGSAPISFSETDRSPLLCSLINFARTYFGQKPE</sequence>
<evidence type="ECO:0000313" key="2">
    <source>
        <dbReference type="Proteomes" id="UP000177943"/>
    </source>
</evidence>
<name>A0A1G2MUD5_9BACT</name>